<feature type="modified residue" description="N6-(pyridoxal phosphate)lysine" evidence="14">
    <location>
        <position position="100"/>
    </location>
</feature>
<evidence type="ECO:0000313" key="20">
    <source>
        <dbReference type="Proteomes" id="UP000037600"/>
    </source>
</evidence>
<feature type="domain" description="Arginine decarboxylase C-terminal helical" evidence="18">
    <location>
        <begin position="575"/>
        <end position="624"/>
    </location>
</feature>
<accession>A0A0J8GTT9</accession>
<evidence type="ECO:0000256" key="12">
    <source>
        <dbReference type="ARBA" id="ARBA00023239"/>
    </source>
</evidence>
<keyword evidence="6" id="KW-0479">Metal-binding</keyword>
<dbReference type="PANTHER" id="PTHR43295:SF9">
    <property type="entry name" value="BIOSYNTHETIC ARGININE DECARBOXYLASE"/>
    <property type="match status" value="1"/>
</dbReference>
<organism evidence="19 20">
    <name type="scientific">Catenovulum maritimum</name>
    <dbReference type="NCBI Taxonomy" id="1513271"/>
    <lineage>
        <taxon>Bacteria</taxon>
        <taxon>Pseudomonadati</taxon>
        <taxon>Pseudomonadota</taxon>
        <taxon>Gammaproteobacteria</taxon>
        <taxon>Alteromonadales</taxon>
        <taxon>Alteromonadaceae</taxon>
        <taxon>Catenovulum</taxon>
    </lineage>
</organism>
<dbReference type="InterPro" id="IPR041128">
    <property type="entry name" value="Arg_decarbox_C"/>
</dbReference>
<comment type="function">
    <text evidence="3">Catalyzes the biosynthesis of agmatine from arginine.</text>
</comment>
<dbReference type="GO" id="GO:0008792">
    <property type="term" value="F:arginine decarboxylase activity"/>
    <property type="evidence" value="ECO:0007669"/>
    <property type="project" value="UniProtKB-UniRule"/>
</dbReference>
<dbReference type="AlphaFoldDB" id="A0A0J8GTT9"/>
<dbReference type="SUPFAM" id="SSF51419">
    <property type="entry name" value="PLP-binding barrel"/>
    <property type="match status" value="1"/>
</dbReference>
<comment type="caution">
    <text evidence="19">The sequence shown here is derived from an EMBL/GenBank/DDBJ whole genome shotgun (WGS) entry which is preliminary data.</text>
</comment>
<dbReference type="PRINTS" id="PR01180">
    <property type="entry name" value="ARGDCRBXLASE"/>
</dbReference>
<dbReference type="InterPro" id="IPR000183">
    <property type="entry name" value="Orn/DAP/Arg_de-COase"/>
</dbReference>
<evidence type="ECO:0000259" key="16">
    <source>
        <dbReference type="Pfam" id="PF02784"/>
    </source>
</evidence>
<dbReference type="InterPro" id="IPR029066">
    <property type="entry name" value="PLP-binding_barrel"/>
</dbReference>
<dbReference type="CDD" id="cd06830">
    <property type="entry name" value="PLPDE_III_ADC"/>
    <property type="match status" value="1"/>
</dbReference>
<dbReference type="STRING" id="1513271.XM47_05140"/>
<sequence>MTDNFSSQAKAVYNISEWSDGYFDISDSGKLCVHPSTTSLQKVPVNDIVNELIESGLRLPILLRFTDVLQDKVKCLNKAFDDAIKQFEYGAEYTSVYPIKVNQQQSVVRKLVQSSPQIGLEAGSKPELLAILGIAPKPIKIICNGYKDAEFLQLAIIAQQLGHQVFVVVEKLSELKLLLSESEKMGAIPNIGIRIRLNSVGKGKWQNSGGEKGKFGLTSSQLLEAINILNQANKLEHFKLVHFHLGSQIANIRDIQLAIKECARYYCELTQLDIPLHTIDVGGGLGVDYEGSASRSSCSMNYDMGEYARNIVTGISEVCDKAGLPHPNIISESGRALTAHHAVLITNIIEKETPPKLSQQPKLSYNAAQESIEMAELSDNITSRNAIEKYHDAVFYFSDGQQKFTMGLISLKQWAELETLYFNVLHQIQAKLDPTARVHRELVESLNEKLACKLFCNFSLFQSLPDAWGIGQIFPIVPLTHLDKPLTTRAIIQDITCDSDGQIRQYSDGMGIETSLPVPEYNQEQDYLLGMFMVGAYQEILGDLHNLFGDTDSAHVEFDSHGGWQVNNKLYGDTVESVLKTVHFNKPELLSQYQSQLKQSDLTPEQQVNYFYILSSGLEGYTYFEL</sequence>
<keyword evidence="12 19" id="KW-0456">Lyase</keyword>
<name>A0A0J8GTT9_9ALTE</name>
<dbReference type="InterPro" id="IPR002985">
    <property type="entry name" value="Arg_decrbxlase"/>
</dbReference>
<dbReference type="NCBIfam" id="NF003763">
    <property type="entry name" value="PRK05354.1"/>
    <property type="match status" value="1"/>
</dbReference>
<dbReference type="Proteomes" id="UP000037600">
    <property type="component" value="Unassembled WGS sequence"/>
</dbReference>
<dbReference type="PANTHER" id="PTHR43295">
    <property type="entry name" value="ARGININE DECARBOXYLASE"/>
    <property type="match status" value="1"/>
</dbReference>
<dbReference type="Gene3D" id="3.20.20.10">
    <property type="entry name" value="Alanine racemase"/>
    <property type="match status" value="1"/>
</dbReference>
<evidence type="ECO:0000259" key="18">
    <source>
        <dbReference type="Pfam" id="PF17944"/>
    </source>
</evidence>
<keyword evidence="8" id="KW-0460">Magnesium</keyword>
<evidence type="ECO:0000256" key="13">
    <source>
        <dbReference type="NCBIfam" id="TIGR01273"/>
    </source>
</evidence>
<dbReference type="RefSeq" id="WP_048690436.1">
    <property type="nucleotide sequence ID" value="NZ_KQ130484.1"/>
</dbReference>
<evidence type="ECO:0000256" key="1">
    <source>
        <dbReference type="ARBA" id="ARBA00001933"/>
    </source>
</evidence>
<evidence type="ECO:0000256" key="6">
    <source>
        <dbReference type="ARBA" id="ARBA00022723"/>
    </source>
</evidence>
<evidence type="ECO:0000256" key="14">
    <source>
        <dbReference type="PIRSR" id="PIRSR001336-50"/>
    </source>
</evidence>
<evidence type="ECO:0000256" key="7">
    <source>
        <dbReference type="ARBA" id="ARBA00022793"/>
    </source>
</evidence>
<comment type="cofactor">
    <cofactor evidence="1 14">
        <name>pyridoxal 5'-phosphate</name>
        <dbReference type="ChEBI" id="CHEBI:597326"/>
    </cofactor>
</comment>
<keyword evidence="11" id="KW-0620">Polyamine biosynthesis</keyword>
<dbReference type="PATRIC" id="fig|1513271.3.peg.1057"/>
<evidence type="ECO:0000256" key="11">
    <source>
        <dbReference type="ARBA" id="ARBA00023115"/>
    </source>
</evidence>
<protein>
    <recommendedName>
        <fullName evidence="5 13">Arginine decarboxylase</fullName>
        <ecNumber evidence="5 13">4.1.1.19</ecNumber>
    </recommendedName>
</protein>
<dbReference type="GO" id="GO:0033388">
    <property type="term" value="P:putrescine biosynthetic process from arginine"/>
    <property type="evidence" value="ECO:0007669"/>
    <property type="project" value="TreeGrafter"/>
</dbReference>
<dbReference type="InterPro" id="IPR022644">
    <property type="entry name" value="De-COase2_N"/>
</dbReference>
<dbReference type="OrthoDB" id="9802658at2"/>
<proteinExistence type="inferred from homology"/>
<reference evidence="19 20" key="1">
    <citation type="submission" date="2015-04" db="EMBL/GenBank/DDBJ databases">
        <title>Draft Genome Sequence of the Novel Agar-Digesting Marine Bacterium Q1.</title>
        <authorList>
            <person name="Li Y."/>
            <person name="Li D."/>
            <person name="Chen G."/>
            <person name="Du Z."/>
        </authorList>
    </citation>
    <scope>NUCLEOTIDE SEQUENCE [LARGE SCALE GENOMIC DNA]</scope>
    <source>
        <strain evidence="19 20">Q1</strain>
    </source>
</reference>
<feature type="domain" description="Arginine decarboxylase helical bundle" evidence="17">
    <location>
        <begin position="373"/>
        <end position="447"/>
    </location>
</feature>
<keyword evidence="7" id="KW-0210">Decarboxylase</keyword>
<dbReference type="Gene3D" id="2.40.37.10">
    <property type="entry name" value="Lyase, Ornithine Decarboxylase, Chain A, domain 1"/>
    <property type="match status" value="1"/>
</dbReference>
<evidence type="ECO:0000313" key="19">
    <source>
        <dbReference type="EMBL" id="KMT66157.1"/>
    </source>
</evidence>
<dbReference type="GO" id="GO:0046872">
    <property type="term" value="F:metal ion binding"/>
    <property type="evidence" value="ECO:0007669"/>
    <property type="project" value="UniProtKB-KW"/>
</dbReference>
<evidence type="ECO:0000256" key="3">
    <source>
        <dbReference type="ARBA" id="ARBA00002257"/>
    </source>
</evidence>
<dbReference type="Pfam" id="PF17944">
    <property type="entry name" value="Arg_decarbox_C"/>
    <property type="match status" value="1"/>
</dbReference>
<dbReference type="GO" id="GO:0006527">
    <property type="term" value="P:L-arginine catabolic process"/>
    <property type="evidence" value="ECO:0007669"/>
    <property type="project" value="InterPro"/>
</dbReference>
<dbReference type="Gene3D" id="1.20.58.930">
    <property type="match status" value="1"/>
</dbReference>
<dbReference type="EMBL" id="LAZL01000006">
    <property type="protein sequence ID" value="KMT66157.1"/>
    <property type="molecule type" value="Genomic_DNA"/>
</dbReference>
<feature type="domain" description="Orn/DAP/Arg decarboxylase 2 N-terminal" evidence="16">
    <location>
        <begin position="77"/>
        <end position="339"/>
    </location>
</feature>
<dbReference type="NCBIfam" id="TIGR01273">
    <property type="entry name" value="speA"/>
    <property type="match status" value="1"/>
</dbReference>
<keyword evidence="20" id="KW-1185">Reference proteome</keyword>
<dbReference type="Pfam" id="PF02784">
    <property type="entry name" value="Orn_Arg_deC_N"/>
    <property type="match status" value="1"/>
</dbReference>
<dbReference type="Gene3D" id="1.10.287.3440">
    <property type="match status" value="1"/>
</dbReference>
<comment type="cofactor">
    <cofactor evidence="2">
        <name>Mg(2+)</name>
        <dbReference type="ChEBI" id="CHEBI:18420"/>
    </cofactor>
</comment>
<comment type="similarity">
    <text evidence="4">Belongs to the Orn/Lys/Arg decarboxylase class-II family. SpeA subfamily.</text>
</comment>
<evidence type="ECO:0000256" key="2">
    <source>
        <dbReference type="ARBA" id="ARBA00001946"/>
    </source>
</evidence>
<evidence type="ECO:0000259" key="17">
    <source>
        <dbReference type="Pfam" id="PF17810"/>
    </source>
</evidence>
<keyword evidence="10" id="KW-0745">Spermidine biosynthesis</keyword>
<gene>
    <name evidence="19" type="ORF">XM47_05140</name>
</gene>
<dbReference type="PRINTS" id="PR01179">
    <property type="entry name" value="ODADCRBXLASE"/>
</dbReference>
<dbReference type="InterPro" id="IPR040634">
    <property type="entry name" value="Arg_decarb_HB"/>
</dbReference>
<feature type="active site" description="Proton donor" evidence="15">
    <location>
        <position position="497"/>
    </location>
</feature>
<keyword evidence="9 14" id="KW-0663">Pyridoxal phosphate</keyword>
<evidence type="ECO:0000256" key="15">
    <source>
        <dbReference type="PIRSR" id="PIRSR600183-50"/>
    </source>
</evidence>
<dbReference type="EC" id="4.1.1.19" evidence="5 13"/>
<evidence type="ECO:0000256" key="9">
    <source>
        <dbReference type="ARBA" id="ARBA00022898"/>
    </source>
</evidence>
<evidence type="ECO:0000256" key="10">
    <source>
        <dbReference type="ARBA" id="ARBA00023066"/>
    </source>
</evidence>
<dbReference type="PIRSF" id="PIRSF001336">
    <property type="entry name" value="Arg_decrbxlase"/>
    <property type="match status" value="1"/>
</dbReference>
<dbReference type="GO" id="GO:0008295">
    <property type="term" value="P:spermidine biosynthetic process"/>
    <property type="evidence" value="ECO:0007669"/>
    <property type="project" value="UniProtKB-UniRule"/>
</dbReference>
<dbReference type="Pfam" id="PF17810">
    <property type="entry name" value="Arg_decarb_HB"/>
    <property type="match status" value="1"/>
</dbReference>
<dbReference type="InterPro" id="IPR009006">
    <property type="entry name" value="Ala_racemase/Decarboxylase_C"/>
</dbReference>
<evidence type="ECO:0000256" key="8">
    <source>
        <dbReference type="ARBA" id="ARBA00022842"/>
    </source>
</evidence>
<evidence type="ECO:0000256" key="5">
    <source>
        <dbReference type="ARBA" id="ARBA00012426"/>
    </source>
</evidence>
<evidence type="ECO:0000256" key="4">
    <source>
        <dbReference type="ARBA" id="ARBA00008357"/>
    </source>
</evidence>